<feature type="domain" description="Peptidase C1A papain C-terminal" evidence="3">
    <location>
        <begin position="91"/>
        <end position="314"/>
    </location>
</feature>
<evidence type="ECO:0000313" key="5">
    <source>
        <dbReference type="Proteomes" id="UP000886860"/>
    </source>
</evidence>
<comment type="caution">
    <text evidence="4">The sequence shown here is derived from an EMBL/GenBank/DDBJ whole genome shotgun (WGS) entry which is preliminary data.</text>
</comment>
<dbReference type="SUPFAM" id="SSF54001">
    <property type="entry name" value="Cysteine proteinases"/>
    <property type="match status" value="1"/>
</dbReference>
<sequence>MRFCIKKKGRRGRGMAEMRLLLAAAAAGTVLSASGCSSFLRQDNPTQESRMEEITDSESGSLAADDPETADSSETAGGAGEALDEDVIETLPARFDYREIGKLPPAGDQGELGTCWAFASLMAMESTLLPEESWDFSEDHMSRMNSFSLTQEEGGQYAMSMAYLLAWQGPVLEEEDPYGDGFSPEGLKPAKHVQEIRILEEKDYQRIKEAVYETGGVQSSLYTTLQNYESTDPYYNRETCGYYYPGAEKANHNVVIIGWDDEYPKENFTVQPEGDGAFICLNSWGERFGEDGCFYVSYYDTNIGAVNVLYSGITDPDSYTGIYQSDLCGWIGQLGYGQEDAWFSNGYTAKRDEILKAVGFYATMPGTSYEVYAQAECEDPKEMDLSKPLASGSFTDAGFYTVPLSAELPLKSGGKFRIAVRIHTPGAVHPVAIEYQAPDTGGKVDLTDGDGYLSQDGINWVSAEQTQHANLCLKAYTGE</sequence>
<gene>
    <name evidence="4" type="ORF">IAB60_05775</name>
</gene>
<organism evidence="4 5">
    <name type="scientific">Candidatus Caccovicinus merdipullorum</name>
    <dbReference type="NCBI Taxonomy" id="2840724"/>
    <lineage>
        <taxon>Bacteria</taxon>
        <taxon>Bacillati</taxon>
        <taxon>Bacillota</taxon>
        <taxon>Clostridia</taxon>
        <taxon>Eubacteriales</taxon>
        <taxon>Candidatus Caccovicinus</taxon>
    </lineage>
</organism>
<dbReference type="EMBL" id="DVKS01000097">
    <property type="protein sequence ID" value="HIT41599.1"/>
    <property type="molecule type" value="Genomic_DNA"/>
</dbReference>
<dbReference type="CDD" id="cd02619">
    <property type="entry name" value="Peptidase_C1"/>
    <property type="match status" value="1"/>
</dbReference>
<dbReference type="PANTHER" id="PTHR12411">
    <property type="entry name" value="CYSTEINE PROTEASE FAMILY C1-RELATED"/>
    <property type="match status" value="1"/>
</dbReference>
<accession>A0A9D1GK59</accession>
<dbReference type="Pfam" id="PF00112">
    <property type="entry name" value="Peptidase_C1"/>
    <property type="match status" value="1"/>
</dbReference>
<dbReference type="InterPro" id="IPR000169">
    <property type="entry name" value="Pept_cys_AS"/>
</dbReference>
<evidence type="ECO:0000313" key="4">
    <source>
        <dbReference type="EMBL" id="HIT41599.1"/>
    </source>
</evidence>
<dbReference type="Gene3D" id="3.90.70.10">
    <property type="entry name" value="Cysteine proteinases"/>
    <property type="match status" value="1"/>
</dbReference>
<evidence type="ECO:0000256" key="1">
    <source>
        <dbReference type="ARBA" id="ARBA00008455"/>
    </source>
</evidence>
<reference evidence="4" key="2">
    <citation type="journal article" date="2021" name="PeerJ">
        <title>Extensive microbial diversity within the chicken gut microbiome revealed by metagenomics and culture.</title>
        <authorList>
            <person name="Gilroy R."/>
            <person name="Ravi A."/>
            <person name="Getino M."/>
            <person name="Pursley I."/>
            <person name="Horton D.L."/>
            <person name="Alikhan N.F."/>
            <person name="Baker D."/>
            <person name="Gharbi K."/>
            <person name="Hall N."/>
            <person name="Watson M."/>
            <person name="Adriaenssens E.M."/>
            <person name="Foster-Nyarko E."/>
            <person name="Jarju S."/>
            <person name="Secka A."/>
            <person name="Antonio M."/>
            <person name="Oren A."/>
            <person name="Chaudhuri R.R."/>
            <person name="La Ragione R."/>
            <person name="Hildebrand F."/>
            <person name="Pallen M.J."/>
        </authorList>
    </citation>
    <scope>NUCLEOTIDE SEQUENCE</scope>
    <source>
        <strain evidence="4">CHK123-3438</strain>
    </source>
</reference>
<evidence type="ECO:0000259" key="3">
    <source>
        <dbReference type="SMART" id="SM00645"/>
    </source>
</evidence>
<reference evidence="4" key="1">
    <citation type="submission" date="2020-10" db="EMBL/GenBank/DDBJ databases">
        <authorList>
            <person name="Gilroy R."/>
        </authorList>
    </citation>
    <scope>NUCLEOTIDE SEQUENCE</scope>
    <source>
        <strain evidence="4">CHK123-3438</strain>
    </source>
</reference>
<dbReference type="SMART" id="SM00645">
    <property type="entry name" value="Pept_C1"/>
    <property type="match status" value="1"/>
</dbReference>
<dbReference type="Pfam" id="PF18560">
    <property type="entry name" value="Lectin_like"/>
    <property type="match status" value="1"/>
</dbReference>
<comment type="similarity">
    <text evidence="1">Belongs to the peptidase C1 family.</text>
</comment>
<dbReference type="PROSITE" id="PS00139">
    <property type="entry name" value="THIOL_PROTEASE_CYS"/>
    <property type="match status" value="1"/>
</dbReference>
<dbReference type="InterPro" id="IPR013128">
    <property type="entry name" value="Peptidase_C1A"/>
</dbReference>
<dbReference type="GO" id="GO:0006508">
    <property type="term" value="P:proteolysis"/>
    <property type="evidence" value="ECO:0007669"/>
    <property type="project" value="InterPro"/>
</dbReference>
<feature type="region of interest" description="Disordered" evidence="2">
    <location>
        <begin position="38"/>
        <end position="83"/>
    </location>
</feature>
<protein>
    <submittedName>
        <fullName evidence="4">Peptidase C1</fullName>
    </submittedName>
</protein>
<dbReference type="GO" id="GO:0008234">
    <property type="term" value="F:cysteine-type peptidase activity"/>
    <property type="evidence" value="ECO:0007669"/>
    <property type="project" value="InterPro"/>
</dbReference>
<dbReference type="AlphaFoldDB" id="A0A9D1GK59"/>
<dbReference type="InterPro" id="IPR038765">
    <property type="entry name" value="Papain-like_cys_pep_sf"/>
</dbReference>
<name>A0A9D1GK59_9FIRM</name>
<evidence type="ECO:0000256" key="2">
    <source>
        <dbReference type="SAM" id="MobiDB-lite"/>
    </source>
</evidence>
<proteinExistence type="inferred from homology"/>
<dbReference type="InterPro" id="IPR040528">
    <property type="entry name" value="Lectin-like"/>
</dbReference>
<dbReference type="InterPro" id="IPR000668">
    <property type="entry name" value="Peptidase_C1A_C"/>
</dbReference>
<feature type="compositionally biased region" description="Polar residues" evidence="2">
    <location>
        <begin position="38"/>
        <end position="48"/>
    </location>
</feature>
<dbReference type="Proteomes" id="UP000886860">
    <property type="component" value="Unassembled WGS sequence"/>
</dbReference>